<dbReference type="GO" id="GO:0006355">
    <property type="term" value="P:regulation of DNA-templated transcription"/>
    <property type="evidence" value="ECO:0007669"/>
    <property type="project" value="InterPro"/>
</dbReference>
<keyword evidence="7" id="KW-0805">Transcription regulation</keyword>
<gene>
    <name evidence="13" type="ORF">SAMN02745941_02269</name>
</gene>
<dbReference type="GO" id="GO:0016020">
    <property type="term" value="C:membrane"/>
    <property type="evidence" value="ECO:0007669"/>
    <property type="project" value="InterPro"/>
</dbReference>
<dbReference type="SUPFAM" id="SSF55804">
    <property type="entry name" value="Phoshotransferase/anion transport protein"/>
    <property type="match status" value="1"/>
</dbReference>
<dbReference type="Gene3D" id="1.10.1790.10">
    <property type="entry name" value="PRD domain"/>
    <property type="match status" value="2"/>
</dbReference>
<keyword evidence="1" id="KW-0813">Transport</keyword>
<dbReference type="InterPro" id="IPR036388">
    <property type="entry name" value="WH-like_DNA-bd_sf"/>
</dbReference>
<keyword evidence="6" id="KW-0677">Repeat</keyword>
<dbReference type="NCBIfam" id="TIGR00848">
    <property type="entry name" value="fruA"/>
    <property type="match status" value="1"/>
</dbReference>
<evidence type="ECO:0000256" key="8">
    <source>
        <dbReference type="ARBA" id="ARBA00023159"/>
    </source>
</evidence>
<dbReference type="Gene3D" id="1.10.10.10">
    <property type="entry name" value="Winged helix-like DNA-binding domain superfamily/Winged helix DNA-binding domain"/>
    <property type="match status" value="1"/>
</dbReference>
<dbReference type="PROSITE" id="PS51372">
    <property type="entry name" value="PRD_2"/>
    <property type="match status" value="2"/>
</dbReference>
<dbReference type="PROSITE" id="PS51094">
    <property type="entry name" value="PTS_EIIA_TYPE_2"/>
    <property type="match status" value="1"/>
</dbReference>
<keyword evidence="9" id="KW-0804">Transcription</keyword>
<dbReference type="Pfam" id="PF05043">
    <property type="entry name" value="Mga"/>
    <property type="match status" value="1"/>
</dbReference>
<evidence type="ECO:0000313" key="14">
    <source>
        <dbReference type="Proteomes" id="UP000184241"/>
    </source>
</evidence>
<evidence type="ECO:0000256" key="7">
    <source>
        <dbReference type="ARBA" id="ARBA00023015"/>
    </source>
</evidence>
<dbReference type="EMBL" id="FQXU01000007">
    <property type="protein sequence ID" value="SHI16235.1"/>
    <property type="molecule type" value="Genomic_DNA"/>
</dbReference>
<name>A0A1M5YW69_9CLOT</name>
<evidence type="ECO:0000256" key="2">
    <source>
        <dbReference type="ARBA" id="ARBA00022553"/>
    </source>
</evidence>
<evidence type="ECO:0000259" key="10">
    <source>
        <dbReference type="PROSITE" id="PS51094"/>
    </source>
</evidence>
<evidence type="ECO:0000256" key="9">
    <source>
        <dbReference type="ARBA" id="ARBA00023163"/>
    </source>
</evidence>
<dbReference type="InterPro" id="IPR003501">
    <property type="entry name" value="PTS_EIIB_2/3"/>
</dbReference>
<keyword evidence="3" id="KW-0762">Sugar transport</keyword>
<dbReference type="Proteomes" id="UP000184241">
    <property type="component" value="Unassembled WGS sequence"/>
</dbReference>
<dbReference type="InterPro" id="IPR002178">
    <property type="entry name" value="PTS_EIIA_type-2_dom"/>
</dbReference>
<dbReference type="PROSITE" id="PS00372">
    <property type="entry name" value="PTS_EIIA_TYPE_2_HIS"/>
    <property type="match status" value="1"/>
</dbReference>
<keyword evidence="8" id="KW-0010">Activator</keyword>
<dbReference type="AlphaFoldDB" id="A0A1M5YW69"/>
<feature type="domain" description="PRD" evidence="12">
    <location>
        <begin position="313"/>
        <end position="421"/>
    </location>
</feature>
<evidence type="ECO:0000256" key="5">
    <source>
        <dbReference type="ARBA" id="ARBA00022683"/>
    </source>
</evidence>
<dbReference type="Pfam" id="PF00874">
    <property type="entry name" value="PRD"/>
    <property type="match status" value="2"/>
</dbReference>
<evidence type="ECO:0000256" key="6">
    <source>
        <dbReference type="ARBA" id="ARBA00022737"/>
    </source>
</evidence>
<evidence type="ECO:0000256" key="4">
    <source>
        <dbReference type="ARBA" id="ARBA00022679"/>
    </source>
</evidence>
<keyword evidence="4" id="KW-0808">Transferase</keyword>
<evidence type="ECO:0000259" key="12">
    <source>
        <dbReference type="PROSITE" id="PS51372"/>
    </source>
</evidence>
<evidence type="ECO:0000259" key="11">
    <source>
        <dbReference type="PROSITE" id="PS51099"/>
    </source>
</evidence>
<dbReference type="InterPro" id="IPR013011">
    <property type="entry name" value="PTS_EIIB_2"/>
</dbReference>
<dbReference type="Pfam" id="PF02302">
    <property type="entry name" value="PTS_IIB"/>
    <property type="match status" value="1"/>
</dbReference>
<feature type="domain" description="PTS EIIA type-2" evidence="10">
    <location>
        <begin position="649"/>
        <end position="794"/>
    </location>
</feature>
<dbReference type="InterPro" id="IPR004715">
    <property type="entry name" value="PTS_IIA_fruc"/>
</dbReference>
<dbReference type="CDD" id="cd00211">
    <property type="entry name" value="PTS_IIA_fru"/>
    <property type="match status" value="1"/>
</dbReference>
<feature type="domain" description="PTS EIIB type-2" evidence="11">
    <location>
        <begin position="422"/>
        <end position="511"/>
    </location>
</feature>
<dbReference type="GO" id="GO:0008982">
    <property type="term" value="F:protein-N(PI)-phosphohistidine-sugar phosphotransferase activity"/>
    <property type="evidence" value="ECO:0007669"/>
    <property type="project" value="InterPro"/>
</dbReference>
<dbReference type="CDD" id="cd05568">
    <property type="entry name" value="PTS_IIB_bgl_like"/>
    <property type="match status" value="1"/>
</dbReference>
<dbReference type="InterPro" id="IPR011608">
    <property type="entry name" value="PRD"/>
</dbReference>
<evidence type="ECO:0000256" key="3">
    <source>
        <dbReference type="ARBA" id="ARBA00022597"/>
    </source>
</evidence>
<proteinExistence type="predicted"/>
<dbReference type="Gene3D" id="3.40.50.2300">
    <property type="match status" value="1"/>
</dbReference>
<dbReference type="InterPro" id="IPR007737">
    <property type="entry name" value="Mga_HTH"/>
</dbReference>
<dbReference type="Gene3D" id="3.40.930.10">
    <property type="entry name" value="Mannitol-specific EII, Chain A"/>
    <property type="match status" value="1"/>
</dbReference>
<dbReference type="InterPro" id="IPR016152">
    <property type="entry name" value="PTrfase/Anion_transptr"/>
</dbReference>
<sequence length="798" mass="92599">MNNLNTRQIEFINLLLNEKDYRTIKWYSEMLSVSDKTLKKDLMVIEDYLNKFNIRLNRKHSLGVMIEDVWNAKLIIQNNLHIQEDKDPKISVNDRRIDIIKTMLMDSHNKTSIQKLSDKYYVSKTSIINDLKYIEEWLFSFDLALEKTVEGTQVIGDEMNIRRAIASFLFEYSKAGRNDRTIEELVTRLDGVTLNGLSELFENEKIIYVNRLLLDLEKKYSCIIDDPYYINLLTHMLISMERGAKGKSKFSKDKVQNLKYKKEYEEATLCISKINKDFNMNLDEAEVYYLYKYFVSFGLIKEEISEDYKDLDKFSSITISFRDMVTESLEKILNVNIRQDTKIMEKLLLHIRAMLNRIEYDIQISNPLIKDIKTQYPLLLNVCKASSMMASFKLKQKEIPIDEIGYLALYYQLGLENHHIKKKVLIVCHSGYGTSKLLSTKLKRYFPDFEIVESISSERIKSQNIQNIDLIITTVPLDLKDKPCLLVSAFLSEKDIKNISDFLSNIKEVKGEISTKTPYIGSYLCEDFIYFNKSEKEVTSSIKRSLKRAVKFNEIDISDNLKIYISFCEKEDKLALCINDIDKDKKQLAFYILMDSVKVMTEIIKEAVNFNINDDYGSYLRKCIKKKDAVKFFKLNGKGEMKMEVDLSKVIRKETIKLDMKAATKDEALKELTDLLYETDVISDKKAFLDDVYYRETLGSTGIGNGIAIPHGKSQFVSRTSIAFGKTKNDLVWETLDDKPVNFVILFAVTEEDKTSTHVRLLSKVATKLGDDEACEALLKANTPEEVYEIFTKQEEVI</sequence>
<dbReference type="PANTHER" id="PTHR30185">
    <property type="entry name" value="CRYPTIC BETA-GLUCOSIDE BGL OPERON ANTITERMINATOR"/>
    <property type="match status" value="1"/>
</dbReference>
<dbReference type="SUPFAM" id="SSF52794">
    <property type="entry name" value="PTS system IIB component-like"/>
    <property type="match status" value="1"/>
</dbReference>
<keyword evidence="5" id="KW-0598">Phosphotransferase system</keyword>
<accession>A0A1M5YW69</accession>
<dbReference type="SUPFAM" id="SSF63520">
    <property type="entry name" value="PTS-regulatory domain, PRD"/>
    <property type="match status" value="2"/>
</dbReference>
<protein>
    <submittedName>
        <fullName evidence="13">PTS system, fructose subfamily, IIA component</fullName>
    </submittedName>
</protein>
<dbReference type="Pfam" id="PF00359">
    <property type="entry name" value="PTS_EIIA_2"/>
    <property type="match status" value="1"/>
</dbReference>
<dbReference type="InterPro" id="IPR050661">
    <property type="entry name" value="BglG_antiterminators"/>
</dbReference>
<evidence type="ECO:0000313" key="13">
    <source>
        <dbReference type="EMBL" id="SHI16235.1"/>
    </source>
</evidence>
<dbReference type="PANTHER" id="PTHR30185:SF18">
    <property type="entry name" value="TRANSCRIPTIONAL REGULATOR MTLR"/>
    <property type="match status" value="1"/>
</dbReference>
<dbReference type="GO" id="GO:0009401">
    <property type="term" value="P:phosphoenolpyruvate-dependent sugar phosphotransferase system"/>
    <property type="evidence" value="ECO:0007669"/>
    <property type="project" value="UniProtKB-KW"/>
</dbReference>
<evidence type="ECO:0000256" key="1">
    <source>
        <dbReference type="ARBA" id="ARBA00022448"/>
    </source>
</evidence>
<organism evidence="13 14">
    <name type="scientific">Clostridium intestinale DSM 6191</name>
    <dbReference type="NCBI Taxonomy" id="1121320"/>
    <lineage>
        <taxon>Bacteria</taxon>
        <taxon>Bacillati</taxon>
        <taxon>Bacillota</taxon>
        <taxon>Clostridia</taxon>
        <taxon>Eubacteriales</taxon>
        <taxon>Clostridiaceae</taxon>
        <taxon>Clostridium</taxon>
    </lineage>
</organism>
<reference evidence="13 14" key="1">
    <citation type="submission" date="2016-11" db="EMBL/GenBank/DDBJ databases">
        <authorList>
            <person name="Jaros S."/>
            <person name="Januszkiewicz K."/>
            <person name="Wedrychowicz H."/>
        </authorList>
    </citation>
    <scope>NUCLEOTIDE SEQUENCE [LARGE SCALE GENOMIC DNA]</scope>
    <source>
        <strain evidence="13 14">DSM 6191</strain>
    </source>
</reference>
<dbReference type="InterPro" id="IPR036095">
    <property type="entry name" value="PTS_EIIB-like_sf"/>
</dbReference>
<dbReference type="PROSITE" id="PS51099">
    <property type="entry name" value="PTS_EIIB_TYPE_2"/>
    <property type="match status" value="1"/>
</dbReference>
<dbReference type="InterPro" id="IPR036634">
    <property type="entry name" value="PRD_sf"/>
</dbReference>
<keyword evidence="2" id="KW-0597">Phosphoprotein</keyword>
<feature type="domain" description="PRD" evidence="12">
    <location>
        <begin position="200"/>
        <end position="304"/>
    </location>
</feature>
<dbReference type="RefSeq" id="WP_073019537.1">
    <property type="nucleotide sequence ID" value="NZ_FQXU01000007.1"/>
</dbReference>